<dbReference type="InterPro" id="IPR014721">
    <property type="entry name" value="Ribsml_uS5_D2-typ_fold_subgr"/>
</dbReference>
<evidence type="ECO:0000256" key="4">
    <source>
        <dbReference type="ARBA" id="ARBA00022917"/>
    </source>
</evidence>
<dbReference type="CDD" id="cd03713">
    <property type="entry name" value="EFG_mtEFG_C"/>
    <property type="match status" value="1"/>
</dbReference>
<keyword evidence="4" id="KW-0648">Protein biosynthesis</keyword>
<evidence type="ECO:0000256" key="5">
    <source>
        <dbReference type="ARBA" id="ARBA00023134"/>
    </source>
</evidence>
<dbReference type="SMART" id="SM00889">
    <property type="entry name" value="EFG_IV"/>
    <property type="match status" value="1"/>
</dbReference>
<dbReference type="CDD" id="cd01434">
    <property type="entry name" value="EFG_mtEFG1_IV"/>
    <property type="match status" value="1"/>
</dbReference>
<dbReference type="SUPFAM" id="SSF54211">
    <property type="entry name" value="Ribosomal protein S5 domain 2-like"/>
    <property type="match status" value="1"/>
</dbReference>
<dbReference type="CDD" id="cd16262">
    <property type="entry name" value="EFG_III"/>
    <property type="match status" value="1"/>
</dbReference>
<comment type="caution">
    <text evidence="8">The sequence shown here is derived from an EMBL/GenBank/DDBJ whole genome shotgun (WGS) entry which is preliminary data.</text>
</comment>
<dbReference type="InterPro" id="IPR047872">
    <property type="entry name" value="EFG_IV"/>
</dbReference>
<accession>A0A1F7WZ88</accession>
<dbReference type="PROSITE" id="PS51722">
    <property type="entry name" value="G_TR_2"/>
    <property type="match status" value="1"/>
</dbReference>
<protein>
    <recommendedName>
        <fullName evidence="6">Elongation factor G</fullName>
    </recommendedName>
</protein>
<evidence type="ECO:0000256" key="6">
    <source>
        <dbReference type="NCBIfam" id="TIGR00484"/>
    </source>
</evidence>
<dbReference type="InterPro" id="IPR009022">
    <property type="entry name" value="EFG_III"/>
</dbReference>
<dbReference type="NCBIfam" id="NF009891">
    <property type="entry name" value="PRK13351.1-1"/>
    <property type="match status" value="1"/>
</dbReference>
<keyword evidence="3 8" id="KW-0251">Elongation factor</keyword>
<dbReference type="Pfam" id="PF00679">
    <property type="entry name" value="EFG_C"/>
    <property type="match status" value="1"/>
</dbReference>
<dbReference type="InterPro" id="IPR027417">
    <property type="entry name" value="P-loop_NTPase"/>
</dbReference>
<keyword evidence="2" id="KW-0547">Nucleotide-binding</keyword>
<dbReference type="PANTHER" id="PTHR43261">
    <property type="entry name" value="TRANSLATION ELONGATION FACTOR G-RELATED"/>
    <property type="match status" value="1"/>
</dbReference>
<dbReference type="InterPro" id="IPR005517">
    <property type="entry name" value="Transl_elong_EFG/EF2_IV"/>
</dbReference>
<sequence length="694" mass="76093">MKVFKTEKIRNLCTLGHSGSGKSSLTDAMLYTTGTIDRLGKSDAGTLTCDFDPEEIKRRSSISTAIAPFEYKDHKFNVLDTPGYDEFIGETLKALKAADFALLTISADAGVEVGTEKAFDYADNVKTPIIFFVNKNDKENSDFDRVFEDISTKLTNKILAVTIPMGKSTGFKGVIDIIKMKAFTFSADGKTCKEETIPAEYNDIAKKYREKLVEAAAEADEDLAMKYLEGAALSDAEVQKALLAGIRDGIIFPVLTGCSTANYGIQPLLDFIIEFMPNPAQRPAVECVNLKTDAKEQRSYKDSEPVSIYIFKAFGEAGLGDLNFIKVMSGVLLSGMDLVNSRTNQSERISTLYSLRGKNREDVAELHAGDIGVIVKLKVSKTSDTLADASAKVEFARIEFPEPLYSQAILPKTKDDQQKLSTALSKLAEEDPTFKVHTSAEFSQTIISGMGEIHVEMMIDKIKRKFNVSCEMQPTRIPYRETIRKAAKAQGKFKRQSGGRGQFGDCHLELRPNVGKGFEFIDKIVGGVVPKQFIGPVEKGVVGKMAMGVIAGYPVIDVAVTIYDGSYHDVDSSAQAFEVAGSLGFKNAFGESDPYLLEPIYAIEVIVPESYMGDIMGDLNSRRGRIMGMEAKGKCQVIKAQVPLAELLTYVTNLRSLTQGRGSFKMAFDHYEEAPGNIAQQLIDEFEKAQEAGA</sequence>
<dbReference type="Gene3D" id="3.30.230.10">
    <property type="match status" value="1"/>
</dbReference>
<dbReference type="Pfam" id="PF22042">
    <property type="entry name" value="EF-G_D2"/>
    <property type="match status" value="1"/>
</dbReference>
<dbReference type="FunFam" id="3.30.230.10:FF:000003">
    <property type="entry name" value="Elongation factor G"/>
    <property type="match status" value="1"/>
</dbReference>
<dbReference type="InterPro" id="IPR009000">
    <property type="entry name" value="Transl_B-barrel_sf"/>
</dbReference>
<comment type="similarity">
    <text evidence="1">Belongs to the TRAFAC class translation factor GTPase superfamily. Classic translation factor GTPase family. EF-G/EF-2 subfamily.</text>
</comment>
<dbReference type="GO" id="GO:0003924">
    <property type="term" value="F:GTPase activity"/>
    <property type="evidence" value="ECO:0007669"/>
    <property type="project" value="InterPro"/>
</dbReference>
<dbReference type="EMBL" id="MGFH01000024">
    <property type="protein sequence ID" value="OGM08116.1"/>
    <property type="molecule type" value="Genomic_DNA"/>
</dbReference>
<dbReference type="SMART" id="SM00838">
    <property type="entry name" value="EFG_C"/>
    <property type="match status" value="1"/>
</dbReference>
<evidence type="ECO:0000313" key="9">
    <source>
        <dbReference type="Proteomes" id="UP000178735"/>
    </source>
</evidence>
<dbReference type="CDD" id="cd04170">
    <property type="entry name" value="EF-G_bact"/>
    <property type="match status" value="1"/>
</dbReference>
<dbReference type="InterPro" id="IPR035649">
    <property type="entry name" value="EFG_V"/>
</dbReference>
<dbReference type="Gene3D" id="3.30.70.240">
    <property type="match status" value="1"/>
</dbReference>
<dbReference type="Gene3D" id="3.40.50.300">
    <property type="entry name" value="P-loop containing nucleotide triphosphate hydrolases"/>
    <property type="match status" value="1"/>
</dbReference>
<dbReference type="NCBIfam" id="TIGR00484">
    <property type="entry name" value="EF-G"/>
    <property type="match status" value="1"/>
</dbReference>
<dbReference type="FunFam" id="3.30.70.240:FF:000001">
    <property type="entry name" value="Elongation factor G"/>
    <property type="match status" value="1"/>
</dbReference>
<dbReference type="InterPro" id="IPR020568">
    <property type="entry name" value="Ribosomal_Su5_D2-typ_SF"/>
</dbReference>
<dbReference type="Pfam" id="PF03764">
    <property type="entry name" value="EFG_IV"/>
    <property type="match status" value="1"/>
</dbReference>
<dbReference type="InterPro" id="IPR053905">
    <property type="entry name" value="EF-G-like_DII"/>
</dbReference>
<evidence type="ECO:0000259" key="7">
    <source>
        <dbReference type="PROSITE" id="PS51722"/>
    </source>
</evidence>
<dbReference type="Gene3D" id="2.40.30.10">
    <property type="entry name" value="Translation factors"/>
    <property type="match status" value="1"/>
</dbReference>
<dbReference type="Gene3D" id="3.30.70.870">
    <property type="entry name" value="Elongation Factor G (Translational Gtpase), domain 3"/>
    <property type="match status" value="1"/>
</dbReference>
<feature type="domain" description="Tr-type G" evidence="7">
    <location>
        <begin position="7"/>
        <end position="280"/>
    </location>
</feature>
<evidence type="ECO:0000256" key="2">
    <source>
        <dbReference type="ARBA" id="ARBA00022741"/>
    </source>
</evidence>
<dbReference type="SUPFAM" id="SSF54980">
    <property type="entry name" value="EF-G C-terminal domain-like"/>
    <property type="match status" value="2"/>
</dbReference>
<keyword evidence="5" id="KW-0342">GTP-binding</keyword>
<proteinExistence type="inferred from homology"/>
<dbReference type="AlphaFoldDB" id="A0A1F7WZ88"/>
<name>A0A1F7WZ88_9BACT</name>
<dbReference type="Proteomes" id="UP000178735">
    <property type="component" value="Unassembled WGS sequence"/>
</dbReference>
<evidence type="ECO:0000256" key="1">
    <source>
        <dbReference type="ARBA" id="ARBA00005870"/>
    </source>
</evidence>
<dbReference type="GO" id="GO:0032790">
    <property type="term" value="P:ribosome disassembly"/>
    <property type="evidence" value="ECO:0007669"/>
    <property type="project" value="TreeGrafter"/>
</dbReference>
<dbReference type="STRING" id="1817813.A2008_00705"/>
<dbReference type="NCBIfam" id="NF009381">
    <property type="entry name" value="PRK12740.1-5"/>
    <property type="match status" value="1"/>
</dbReference>
<dbReference type="GO" id="GO:0003746">
    <property type="term" value="F:translation elongation factor activity"/>
    <property type="evidence" value="ECO:0007669"/>
    <property type="project" value="UniProtKB-UniRule"/>
</dbReference>
<evidence type="ECO:0000256" key="3">
    <source>
        <dbReference type="ARBA" id="ARBA00022768"/>
    </source>
</evidence>
<dbReference type="SUPFAM" id="SSF50447">
    <property type="entry name" value="Translation proteins"/>
    <property type="match status" value="1"/>
</dbReference>
<dbReference type="InterPro" id="IPR000795">
    <property type="entry name" value="T_Tr_GTP-bd_dom"/>
</dbReference>
<dbReference type="InterPro" id="IPR041095">
    <property type="entry name" value="EFG_II"/>
</dbReference>
<dbReference type="InterPro" id="IPR000640">
    <property type="entry name" value="EFG_V-like"/>
</dbReference>
<dbReference type="PANTHER" id="PTHR43261:SF6">
    <property type="entry name" value="ELONGATION FACTOR G-LIKE PROTEIN"/>
    <property type="match status" value="1"/>
</dbReference>
<dbReference type="GO" id="GO:0005525">
    <property type="term" value="F:GTP binding"/>
    <property type="evidence" value="ECO:0007669"/>
    <property type="project" value="UniProtKB-UniRule"/>
</dbReference>
<dbReference type="Pfam" id="PF00009">
    <property type="entry name" value="GTP_EFTU"/>
    <property type="match status" value="1"/>
</dbReference>
<evidence type="ECO:0000313" key="8">
    <source>
        <dbReference type="EMBL" id="OGM08116.1"/>
    </source>
</evidence>
<dbReference type="NCBIfam" id="TIGR00231">
    <property type="entry name" value="small_GTP"/>
    <property type="match status" value="1"/>
</dbReference>
<dbReference type="InterPro" id="IPR004540">
    <property type="entry name" value="Transl_elong_EFG/EF2"/>
</dbReference>
<reference evidence="8 9" key="1">
    <citation type="journal article" date="2016" name="Nat. Commun.">
        <title>Thousands of microbial genomes shed light on interconnected biogeochemical processes in an aquifer system.</title>
        <authorList>
            <person name="Anantharaman K."/>
            <person name="Brown C.T."/>
            <person name="Hug L.A."/>
            <person name="Sharon I."/>
            <person name="Castelle C.J."/>
            <person name="Probst A.J."/>
            <person name="Thomas B.C."/>
            <person name="Singh A."/>
            <person name="Wilkins M.J."/>
            <person name="Karaoz U."/>
            <person name="Brodie E.L."/>
            <person name="Williams K.H."/>
            <person name="Hubbard S.S."/>
            <person name="Banfield J.F."/>
        </authorList>
    </citation>
    <scope>NUCLEOTIDE SEQUENCE [LARGE SCALE GENOMIC DNA]</scope>
</reference>
<dbReference type="SUPFAM" id="SSF52540">
    <property type="entry name" value="P-loop containing nucleoside triphosphate hydrolases"/>
    <property type="match status" value="1"/>
</dbReference>
<dbReference type="InterPro" id="IPR035647">
    <property type="entry name" value="EFG_III/V"/>
</dbReference>
<dbReference type="NCBIfam" id="NF009379">
    <property type="entry name" value="PRK12740.1-3"/>
    <property type="match status" value="1"/>
</dbReference>
<dbReference type="FunFam" id="3.30.70.870:FF:000001">
    <property type="entry name" value="Elongation factor G"/>
    <property type="match status" value="1"/>
</dbReference>
<gene>
    <name evidence="8" type="ORF">A2008_00705</name>
</gene>
<dbReference type="InterPro" id="IPR005225">
    <property type="entry name" value="Small_GTP-bd"/>
</dbReference>
<organism evidence="8 9">
    <name type="scientific">Candidatus Wallbacteria bacterium GWC2_49_35</name>
    <dbReference type="NCBI Taxonomy" id="1817813"/>
    <lineage>
        <taxon>Bacteria</taxon>
        <taxon>Candidatus Walliibacteriota</taxon>
    </lineage>
</organism>
<dbReference type="Pfam" id="PF14492">
    <property type="entry name" value="EFG_III"/>
    <property type="match status" value="1"/>
</dbReference>